<organism evidence="7 8">
    <name type="scientific">Flavobacterium cheonhonense</name>
    <dbReference type="NCBI Taxonomy" id="706185"/>
    <lineage>
        <taxon>Bacteria</taxon>
        <taxon>Pseudomonadati</taxon>
        <taxon>Bacteroidota</taxon>
        <taxon>Flavobacteriia</taxon>
        <taxon>Flavobacteriales</taxon>
        <taxon>Flavobacteriaceae</taxon>
        <taxon>Flavobacterium</taxon>
    </lineage>
</organism>
<keyword evidence="4" id="KW-0418">Kinase</keyword>
<reference evidence="8" key="1">
    <citation type="journal article" date="2019" name="Int. J. Syst. Evol. Microbiol.">
        <title>The Global Catalogue of Microorganisms (GCM) 10K type strain sequencing project: providing services to taxonomists for standard genome sequencing and annotation.</title>
        <authorList>
            <consortium name="The Broad Institute Genomics Platform"/>
            <consortium name="The Broad Institute Genome Sequencing Center for Infectious Disease"/>
            <person name="Wu L."/>
            <person name="Ma J."/>
        </authorList>
    </citation>
    <scope>NUCLEOTIDE SEQUENCE [LARGE SCALE GENOMIC DNA]</scope>
    <source>
        <strain evidence="8">JCM 17064</strain>
    </source>
</reference>
<comment type="caution">
    <text evidence="7">The sequence shown here is derived from an EMBL/GenBank/DDBJ whole genome shotgun (WGS) entry which is preliminary data.</text>
</comment>
<keyword evidence="5" id="KW-0175">Coiled coil</keyword>
<dbReference type="InterPro" id="IPR036097">
    <property type="entry name" value="HisK_dim/P_sf"/>
</dbReference>
<comment type="catalytic activity">
    <reaction evidence="1">
        <text>ATP + protein L-histidine = ADP + protein N-phospho-L-histidine.</text>
        <dbReference type="EC" id="2.7.13.3"/>
    </reaction>
</comment>
<dbReference type="Gene3D" id="1.10.287.130">
    <property type="match status" value="1"/>
</dbReference>
<dbReference type="PROSITE" id="PS50109">
    <property type="entry name" value="HIS_KIN"/>
    <property type="match status" value="1"/>
</dbReference>
<dbReference type="EMBL" id="BAABCR010000014">
    <property type="protein sequence ID" value="GAA4030758.1"/>
    <property type="molecule type" value="Genomic_DNA"/>
</dbReference>
<dbReference type="PANTHER" id="PTHR42878:SF15">
    <property type="entry name" value="BACTERIOPHYTOCHROME"/>
    <property type="match status" value="1"/>
</dbReference>
<feature type="domain" description="Histidine kinase" evidence="6">
    <location>
        <begin position="219"/>
        <end position="431"/>
    </location>
</feature>
<protein>
    <recommendedName>
        <fullName evidence="2">histidine kinase</fullName>
        <ecNumber evidence="2">2.7.13.3</ecNumber>
    </recommendedName>
</protein>
<sequence>MFMSGNMITTNTIDYQKLFVELPGLYIILSTDLTIMDVSEKLTKAAGIHRLDMIGKNLFVVFPENPEDIIADGQSNLKYSLNYVLKHKTAHTMAVQRYDVKNLEGIFEERYWCPVNKPVLDENGDVLYIIHRVEEVTDFVQLSEVSEKTVQQNTKLESQIERMKIEIIKRTKELEKLNAQLDEKVSLRTQHLEEANKTIGKNVVALTHQKKQLEDFCNIISHNLRAPLVNISMLVEMVAENSTNEENIIFLEKLDKAAKNLNDTFNELVESIQITQDTEIPYEEIELESFTNNIIDSLQGEINKTQAIIKMDFSQAPKLCYPINYMRSILQNLISNSLKYSSPERRPIIKINSQIKNDSVIISISDNGLGLDLNKHSENLFKIRKVFHNHPAAKGFGLFITKSQVTALGGKIWVESQPDVGSTFHVELINQ</sequence>
<evidence type="ECO:0000256" key="3">
    <source>
        <dbReference type="ARBA" id="ARBA00022679"/>
    </source>
</evidence>
<dbReference type="Gene3D" id="3.30.565.10">
    <property type="entry name" value="Histidine kinase-like ATPase, C-terminal domain"/>
    <property type="match status" value="1"/>
</dbReference>
<keyword evidence="3" id="KW-0808">Transferase</keyword>
<dbReference type="InterPro" id="IPR035965">
    <property type="entry name" value="PAS-like_dom_sf"/>
</dbReference>
<dbReference type="SUPFAM" id="SSF47384">
    <property type="entry name" value="Homodimeric domain of signal transducing histidine kinase"/>
    <property type="match status" value="1"/>
</dbReference>
<dbReference type="EC" id="2.7.13.3" evidence="2"/>
<dbReference type="Pfam" id="PF02518">
    <property type="entry name" value="HATPase_c"/>
    <property type="match status" value="1"/>
</dbReference>
<evidence type="ECO:0000256" key="5">
    <source>
        <dbReference type="SAM" id="Coils"/>
    </source>
</evidence>
<dbReference type="InterPro" id="IPR005467">
    <property type="entry name" value="His_kinase_dom"/>
</dbReference>
<accession>A0ABP7TST4</accession>
<keyword evidence="8" id="KW-1185">Reference proteome</keyword>
<evidence type="ECO:0000313" key="7">
    <source>
        <dbReference type="EMBL" id="GAA4030758.1"/>
    </source>
</evidence>
<evidence type="ECO:0000256" key="2">
    <source>
        <dbReference type="ARBA" id="ARBA00012438"/>
    </source>
</evidence>
<dbReference type="InterPro" id="IPR004358">
    <property type="entry name" value="Sig_transdc_His_kin-like_C"/>
</dbReference>
<dbReference type="PRINTS" id="PR00344">
    <property type="entry name" value="BCTRLSENSOR"/>
</dbReference>
<dbReference type="InterPro" id="IPR036890">
    <property type="entry name" value="HATPase_C_sf"/>
</dbReference>
<evidence type="ECO:0000313" key="8">
    <source>
        <dbReference type="Proteomes" id="UP001500968"/>
    </source>
</evidence>
<feature type="coiled-coil region" evidence="5">
    <location>
        <begin position="146"/>
        <end position="194"/>
    </location>
</feature>
<dbReference type="InterPro" id="IPR050351">
    <property type="entry name" value="BphY/WalK/GraS-like"/>
</dbReference>
<dbReference type="Gene3D" id="3.30.450.20">
    <property type="entry name" value="PAS domain"/>
    <property type="match status" value="1"/>
</dbReference>
<dbReference type="SUPFAM" id="SSF55874">
    <property type="entry name" value="ATPase domain of HSP90 chaperone/DNA topoisomerase II/histidine kinase"/>
    <property type="match status" value="1"/>
</dbReference>
<dbReference type="PANTHER" id="PTHR42878">
    <property type="entry name" value="TWO-COMPONENT HISTIDINE KINASE"/>
    <property type="match status" value="1"/>
</dbReference>
<dbReference type="SUPFAM" id="SSF55785">
    <property type="entry name" value="PYP-like sensor domain (PAS domain)"/>
    <property type="match status" value="1"/>
</dbReference>
<evidence type="ECO:0000256" key="4">
    <source>
        <dbReference type="ARBA" id="ARBA00022777"/>
    </source>
</evidence>
<dbReference type="Proteomes" id="UP001500968">
    <property type="component" value="Unassembled WGS sequence"/>
</dbReference>
<dbReference type="InterPro" id="IPR003594">
    <property type="entry name" value="HATPase_dom"/>
</dbReference>
<evidence type="ECO:0000256" key="1">
    <source>
        <dbReference type="ARBA" id="ARBA00000085"/>
    </source>
</evidence>
<proteinExistence type="predicted"/>
<name>A0ABP7TST4_9FLAO</name>
<dbReference type="SMART" id="SM00387">
    <property type="entry name" value="HATPase_c"/>
    <property type="match status" value="1"/>
</dbReference>
<gene>
    <name evidence="7" type="ORF">GCM10022386_13390</name>
</gene>
<evidence type="ECO:0000259" key="6">
    <source>
        <dbReference type="PROSITE" id="PS50109"/>
    </source>
</evidence>